<name>A0A426IM42_9GAMM</name>
<reference evidence="1" key="1">
    <citation type="submission" date="2018-11" db="EMBL/GenBank/DDBJ databases">
        <title>Draft genome sequences of proposed Pectobacterium aquaticum sp. nov. isolated in France from fresh water.</title>
        <authorList>
            <person name="Pedron J."/>
            <person name="Barny M.A."/>
        </authorList>
    </citation>
    <scope>NUCLEOTIDE SEQUENCE [LARGE SCALE GENOMIC DNA]</scope>
    <source>
        <strain evidence="1">A35-S23-M15</strain>
    </source>
</reference>
<sequence>MTTMIFPAKAEPRPDAVVIPVPAQQDAVIKNTFFWPDVEPGTLRLLMRLENTVTPERLRHAALTAISEVNAELYEYRKEQWAAGFTTLASVPAEQLDGQSEKHHHYLRAVSSITTATLYERYRSYDASAKGDRKADALDGTIDELWRDARWSISHLQDKPRCIIGHIG</sequence>
<comment type="caution">
    <text evidence="1">The sequence shown here is derived from an EMBL/GenBank/DDBJ whole genome shotgun (WGS) entry which is preliminary data.</text>
</comment>
<dbReference type="EMBL" id="QHJW02000103">
    <property type="protein sequence ID" value="RRO01863.1"/>
    <property type="molecule type" value="Genomic_DNA"/>
</dbReference>
<organism evidence="1 2">
    <name type="scientific">Pectobacterium aquaticum</name>
    <dbReference type="NCBI Taxonomy" id="2204145"/>
    <lineage>
        <taxon>Bacteria</taxon>
        <taxon>Pseudomonadati</taxon>
        <taxon>Pseudomonadota</taxon>
        <taxon>Gammaproteobacteria</taxon>
        <taxon>Enterobacterales</taxon>
        <taxon>Pectobacteriaceae</taxon>
        <taxon>Pectobacterium</taxon>
    </lineage>
</organism>
<dbReference type="InterPro" id="IPR009225">
    <property type="entry name" value="Phage_head_completion_GpL"/>
</dbReference>
<gene>
    <name evidence="1" type="ORF">DMB85_020530</name>
</gene>
<evidence type="ECO:0000313" key="2">
    <source>
        <dbReference type="Proteomes" id="UP000256817"/>
    </source>
</evidence>
<dbReference type="Proteomes" id="UP000256817">
    <property type="component" value="Unassembled WGS sequence"/>
</dbReference>
<protein>
    <submittedName>
        <fullName evidence="1">Head completion/stabilization protein</fullName>
    </submittedName>
</protein>
<evidence type="ECO:0000313" key="1">
    <source>
        <dbReference type="EMBL" id="RRO01863.1"/>
    </source>
</evidence>
<proteinExistence type="predicted"/>
<accession>A0A426IM42</accession>
<dbReference type="RefSeq" id="WP_116238257.1">
    <property type="nucleotide sequence ID" value="NZ_QHJW02000103.1"/>
</dbReference>
<dbReference type="Pfam" id="PF05926">
    <property type="entry name" value="Phage_GPL"/>
    <property type="match status" value="1"/>
</dbReference>
<keyword evidence="2" id="KW-1185">Reference proteome</keyword>